<feature type="transmembrane region" description="Helical" evidence="1">
    <location>
        <begin position="12"/>
        <end position="29"/>
    </location>
</feature>
<dbReference type="Proteomes" id="UP000596661">
    <property type="component" value="Chromosome 3"/>
</dbReference>
<reference evidence="2" key="2">
    <citation type="submission" date="2021-03" db="UniProtKB">
        <authorList>
            <consortium name="EnsemblPlants"/>
        </authorList>
    </citation>
    <scope>IDENTIFICATION</scope>
</reference>
<dbReference type="EMBL" id="UZAU01000280">
    <property type="status" value="NOT_ANNOTATED_CDS"/>
    <property type="molecule type" value="Genomic_DNA"/>
</dbReference>
<keyword evidence="1" id="KW-0472">Membrane</keyword>
<accession>A0A803QZV2</accession>
<name>A0A803QZV2_CANSA</name>
<keyword evidence="1" id="KW-1133">Transmembrane helix</keyword>
<reference evidence="2" key="1">
    <citation type="submission" date="2018-11" db="EMBL/GenBank/DDBJ databases">
        <authorList>
            <person name="Grassa J C."/>
        </authorList>
    </citation>
    <scope>NUCLEOTIDE SEQUENCE [LARGE SCALE GENOMIC DNA]</scope>
</reference>
<evidence type="ECO:0000313" key="3">
    <source>
        <dbReference type="Proteomes" id="UP000596661"/>
    </source>
</evidence>
<feature type="transmembrane region" description="Helical" evidence="1">
    <location>
        <begin position="41"/>
        <end position="60"/>
    </location>
</feature>
<dbReference type="AlphaFoldDB" id="A0A803QZV2"/>
<sequence>MLSMVGIRTELRAIFIYFDFIKMFGPALFKKTSNPYKLSEPLYFGLVLIVFLSNCAVLFCI</sequence>
<evidence type="ECO:0000256" key="1">
    <source>
        <dbReference type="SAM" id="Phobius"/>
    </source>
</evidence>
<protein>
    <submittedName>
        <fullName evidence="2">Uncharacterized protein</fullName>
    </submittedName>
</protein>
<proteinExistence type="predicted"/>
<dbReference type="Gramene" id="novel_model_3382_5bd9a17a">
    <property type="protein sequence ID" value="cds.novel_model_3382_5bd9a17a"/>
    <property type="gene ID" value="novel_gene_1794_5bd9a17a"/>
</dbReference>
<keyword evidence="3" id="KW-1185">Reference proteome</keyword>
<organism evidence="2 3">
    <name type="scientific">Cannabis sativa</name>
    <name type="common">Hemp</name>
    <name type="synonym">Marijuana</name>
    <dbReference type="NCBI Taxonomy" id="3483"/>
    <lineage>
        <taxon>Eukaryota</taxon>
        <taxon>Viridiplantae</taxon>
        <taxon>Streptophyta</taxon>
        <taxon>Embryophyta</taxon>
        <taxon>Tracheophyta</taxon>
        <taxon>Spermatophyta</taxon>
        <taxon>Magnoliopsida</taxon>
        <taxon>eudicotyledons</taxon>
        <taxon>Gunneridae</taxon>
        <taxon>Pentapetalae</taxon>
        <taxon>rosids</taxon>
        <taxon>fabids</taxon>
        <taxon>Rosales</taxon>
        <taxon>Cannabaceae</taxon>
        <taxon>Cannabis</taxon>
    </lineage>
</organism>
<evidence type="ECO:0000313" key="2">
    <source>
        <dbReference type="EnsemblPlants" id="cds.novel_model_3382_5bd9a17a"/>
    </source>
</evidence>
<dbReference type="EnsemblPlants" id="novel_model_3382_5bd9a17a">
    <property type="protein sequence ID" value="cds.novel_model_3382_5bd9a17a"/>
    <property type="gene ID" value="novel_gene_1794_5bd9a17a"/>
</dbReference>
<keyword evidence="1" id="KW-0812">Transmembrane</keyword>